<keyword evidence="3" id="KW-1185">Reference proteome</keyword>
<keyword evidence="1" id="KW-1133">Transmembrane helix</keyword>
<proteinExistence type="predicted"/>
<organism evidence="2 3">
    <name type="scientific">Deinococcus aerolatus</name>
    <dbReference type="NCBI Taxonomy" id="522487"/>
    <lineage>
        <taxon>Bacteria</taxon>
        <taxon>Thermotogati</taxon>
        <taxon>Deinococcota</taxon>
        <taxon>Deinococci</taxon>
        <taxon>Deinococcales</taxon>
        <taxon>Deinococcaceae</taxon>
        <taxon>Deinococcus</taxon>
    </lineage>
</organism>
<gene>
    <name evidence="2" type="ORF">GCM10010840_05310</name>
</gene>
<evidence type="ECO:0000313" key="3">
    <source>
        <dbReference type="Proteomes" id="UP000639973"/>
    </source>
</evidence>
<accession>A0ABQ2G164</accession>
<keyword evidence="1" id="KW-0812">Transmembrane</keyword>
<feature type="transmembrane region" description="Helical" evidence="1">
    <location>
        <begin position="12"/>
        <end position="36"/>
    </location>
</feature>
<dbReference type="Proteomes" id="UP000639973">
    <property type="component" value="Unassembled WGS sequence"/>
</dbReference>
<sequence length="147" mass="15506">MSEKSRLNAGAVLKSLAALCAVLAAVALVAGLWLGMQAQPVQLLRPAPAAQADLFGGEAAAGEPSGTRIGSPQALIIRNPSVFLPETGEDGLRYVDEQRLTELGLYPLQLKTVRLLSTLAALGFLALALALWLGGRWTRRGVRHAAR</sequence>
<feature type="transmembrane region" description="Helical" evidence="1">
    <location>
        <begin position="115"/>
        <end position="134"/>
    </location>
</feature>
<protein>
    <submittedName>
        <fullName evidence="2">Uncharacterized protein</fullName>
    </submittedName>
</protein>
<dbReference type="EMBL" id="BMOL01000001">
    <property type="protein sequence ID" value="GGL70239.1"/>
    <property type="molecule type" value="Genomic_DNA"/>
</dbReference>
<evidence type="ECO:0000313" key="2">
    <source>
        <dbReference type="EMBL" id="GGL70239.1"/>
    </source>
</evidence>
<reference evidence="3" key="1">
    <citation type="journal article" date="2019" name="Int. J. Syst. Evol. Microbiol.">
        <title>The Global Catalogue of Microorganisms (GCM) 10K type strain sequencing project: providing services to taxonomists for standard genome sequencing and annotation.</title>
        <authorList>
            <consortium name="The Broad Institute Genomics Platform"/>
            <consortium name="The Broad Institute Genome Sequencing Center for Infectious Disease"/>
            <person name="Wu L."/>
            <person name="Ma J."/>
        </authorList>
    </citation>
    <scope>NUCLEOTIDE SEQUENCE [LARGE SCALE GENOMIC DNA]</scope>
    <source>
        <strain evidence="3">JCM 15442</strain>
    </source>
</reference>
<comment type="caution">
    <text evidence="2">The sequence shown here is derived from an EMBL/GenBank/DDBJ whole genome shotgun (WGS) entry which is preliminary data.</text>
</comment>
<keyword evidence="1" id="KW-0472">Membrane</keyword>
<evidence type="ECO:0000256" key="1">
    <source>
        <dbReference type="SAM" id="Phobius"/>
    </source>
</evidence>
<dbReference type="RefSeq" id="WP_188968670.1">
    <property type="nucleotide sequence ID" value="NZ_BMOL01000001.1"/>
</dbReference>
<name>A0ABQ2G164_9DEIO</name>